<keyword evidence="3" id="KW-1185">Reference proteome</keyword>
<sequence>NLTLQVETFFLTVLAILFGFNLLPIVREHRTRNAAYALALSSLSLVLLTMIAVHGSFTLYRQFEAVPGLWIVLIILLVATVIEFG</sequence>
<evidence type="ECO:0000313" key="3">
    <source>
        <dbReference type="Proteomes" id="UP001328107"/>
    </source>
</evidence>
<feature type="transmembrane region" description="Helical" evidence="1">
    <location>
        <begin position="35"/>
        <end position="53"/>
    </location>
</feature>
<keyword evidence="1" id="KW-0812">Transmembrane</keyword>
<organism evidence="2 3">
    <name type="scientific">Pristionchus mayeri</name>
    <dbReference type="NCBI Taxonomy" id="1317129"/>
    <lineage>
        <taxon>Eukaryota</taxon>
        <taxon>Metazoa</taxon>
        <taxon>Ecdysozoa</taxon>
        <taxon>Nematoda</taxon>
        <taxon>Chromadorea</taxon>
        <taxon>Rhabditida</taxon>
        <taxon>Rhabditina</taxon>
        <taxon>Diplogasteromorpha</taxon>
        <taxon>Diplogasteroidea</taxon>
        <taxon>Neodiplogasteridae</taxon>
        <taxon>Pristionchus</taxon>
    </lineage>
</organism>
<gene>
    <name evidence="2" type="ORF">PMAYCL1PPCAC_19172</name>
</gene>
<feature type="transmembrane region" description="Helical" evidence="1">
    <location>
        <begin position="65"/>
        <end position="84"/>
    </location>
</feature>
<comment type="caution">
    <text evidence="2">The sequence shown here is derived from an EMBL/GenBank/DDBJ whole genome shotgun (WGS) entry which is preliminary data.</text>
</comment>
<evidence type="ECO:0000313" key="2">
    <source>
        <dbReference type="EMBL" id="GMR48977.1"/>
    </source>
</evidence>
<dbReference type="AlphaFoldDB" id="A0AAN5CR16"/>
<feature type="transmembrane region" description="Helical" evidence="1">
    <location>
        <begin position="6"/>
        <end position="23"/>
    </location>
</feature>
<dbReference type="EMBL" id="BTRK01000004">
    <property type="protein sequence ID" value="GMR48977.1"/>
    <property type="molecule type" value="Genomic_DNA"/>
</dbReference>
<proteinExistence type="predicted"/>
<evidence type="ECO:0000256" key="1">
    <source>
        <dbReference type="SAM" id="Phobius"/>
    </source>
</evidence>
<feature type="non-terminal residue" evidence="2">
    <location>
        <position position="1"/>
    </location>
</feature>
<reference evidence="3" key="1">
    <citation type="submission" date="2022-10" db="EMBL/GenBank/DDBJ databases">
        <title>Genome assembly of Pristionchus species.</title>
        <authorList>
            <person name="Yoshida K."/>
            <person name="Sommer R.J."/>
        </authorList>
    </citation>
    <scope>NUCLEOTIDE SEQUENCE [LARGE SCALE GENOMIC DNA]</scope>
    <source>
        <strain evidence="3">RS5460</strain>
    </source>
</reference>
<feature type="non-terminal residue" evidence="2">
    <location>
        <position position="85"/>
    </location>
</feature>
<protein>
    <submittedName>
        <fullName evidence="2">Uncharacterized protein</fullName>
    </submittedName>
</protein>
<keyword evidence="1" id="KW-0472">Membrane</keyword>
<accession>A0AAN5CR16</accession>
<name>A0AAN5CR16_9BILA</name>
<dbReference type="Proteomes" id="UP001328107">
    <property type="component" value="Unassembled WGS sequence"/>
</dbReference>
<keyword evidence="1" id="KW-1133">Transmembrane helix</keyword>